<accession>A0A2N4UPV9</accession>
<gene>
    <name evidence="1" type="ORF">CIK00_14795</name>
</gene>
<evidence type="ECO:0000313" key="1">
    <source>
        <dbReference type="EMBL" id="PLC57048.1"/>
    </source>
</evidence>
<proteinExistence type="predicted"/>
<reference evidence="1 2" key="1">
    <citation type="journal article" date="2018" name="Syst. Appl. Microbiol.">
        <title>Photobacterium carnosum sp. nov., isolated from spoiled modified atmosphere packaged poultry meat.</title>
        <authorList>
            <person name="Hilgarth M."/>
            <person name="Fuertes S."/>
            <person name="Ehrmann M."/>
            <person name="Vogel R.F."/>
        </authorList>
    </citation>
    <scope>NUCLEOTIDE SEQUENCE [LARGE SCALE GENOMIC DNA]</scope>
    <source>
        <strain evidence="1 2">TMW 2.2021</strain>
    </source>
</reference>
<dbReference type="RefSeq" id="WP_065208222.1">
    <property type="nucleotide sequence ID" value="NZ_JABJXE010000015.1"/>
</dbReference>
<comment type="caution">
    <text evidence="1">The sequence shown here is derived from an EMBL/GenBank/DDBJ whole genome shotgun (WGS) entry which is preliminary data.</text>
</comment>
<name>A0A2N4UPV9_9GAMM</name>
<protein>
    <submittedName>
        <fullName evidence="1">Uncharacterized protein</fullName>
    </submittedName>
</protein>
<evidence type="ECO:0000313" key="2">
    <source>
        <dbReference type="Proteomes" id="UP000234420"/>
    </source>
</evidence>
<sequence>MNNQKGFLLPLLLAGLIGASAVAMYEQRIFDRKENDERALFIAKNITNTLNYVQEYQLIKSKQDQENGVDSTPEEQFPSSLEDLAELGTVPNCVESPTPEQAATNCDDVTKSAFGGDMVLITDPDNDKRKLLKIDVTDFNFGNSLSQSSVRTIKNLSPSQKRDWALVKRVSSMIVRSEIVIEADKTWLQVPIDIASGYTPSSSNGYLKLDGTVKLEADWDTGNKTLIAGNGKIQLTDGTKLGSDRLIMAAGVRSIDIGHTSSIDGINISDRQKLDFSLCKKMDGTTASSSNPYTAEDIKISGFISAIYPLVNAMMDKNEMPNNAFANIATFGLTSDIKYTYNRYWIHFYLINYGRDVNGQNGFWGDTNTTTNYSHEASHDKAQLGASEVPLGANISYIISCQRSLTDD</sequence>
<organism evidence="1 2">
    <name type="scientific">Photobacterium carnosum</name>
    <dbReference type="NCBI Taxonomy" id="2023717"/>
    <lineage>
        <taxon>Bacteria</taxon>
        <taxon>Pseudomonadati</taxon>
        <taxon>Pseudomonadota</taxon>
        <taxon>Gammaproteobacteria</taxon>
        <taxon>Vibrionales</taxon>
        <taxon>Vibrionaceae</taxon>
        <taxon>Photobacterium</taxon>
    </lineage>
</organism>
<keyword evidence="2" id="KW-1185">Reference proteome</keyword>
<dbReference type="EMBL" id="NPIB01000020">
    <property type="protein sequence ID" value="PLC57048.1"/>
    <property type="molecule type" value="Genomic_DNA"/>
</dbReference>
<dbReference type="AlphaFoldDB" id="A0A2N4UPV9"/>
<dbReference type="Proteomes" id="UP000234420">
    <property type="component" value="Unassembled WGS sequence"/>
</dbReference>